<comment type="subcellular location">
    <subcellularLocation>
        <location evidence="1">Membrane</location>
        <topology evidence="1">Multi-pass membrane protein</topology>
    </subcellularLocation>
</comment>
<feature type="compositionally biased region" description="Polar residues" evidence="5">
    <location>
        <begin position="521"/>
        <end position="530"/>
    </location>
</feature>
<feature type="region of interest" description="Disordered" evidence="5">
    <location>
        <begin position="429"/>
        <end position="458"/>
    </location>
</feature>
<dbReference type="AlphaFoldDB" id="A0A168QRQ8"/>
<feature type="transmembrane region" description="Helical" evidence="6">
    <location>
        <begin position="106"/>
        <end position="124"/>
    </location>
</feature>
<reference evidence="7" key="1">
    <citation type="submission" date="2016-04" db="EMBL/GenBank/DDBJ databases">
        <authorList>
            <person name="Evans L.H."/>
            <person name="Alamgir A."/>
            <person name="Owens N."/>
            <person name="Weber N.D."/>
            <person name="Virtaneva K."/>
            <person name="Barbian K."/>
            <person name="Babar A."/>
            <person name="Rosenke K."/>
        </authorList>
    </citation>
    <scope>NUCLEOTIDE SEQUENCE [LARGE SCALE GENOMIC DNA]</scope>
    <source>
        <strain evidence="7">CBS 101.48</strain>
    </source>
</reference>
<dbReference type="PANTHER" id="PTHR23112:SF0">
    <property type="entry name" value="TRANSMEMBRANE PROTEIN 116"/>
    <property type="match status" value="1"/>
</dbReference>
<dbReference type="GO" id="GO:0004930">
    <property type="term" value="F:G protein-coupled receptor activity"/>
    <property type="evidence" value="ECO:0007669"/>
    <property type="project" value="TreeGrafter"/>
</dbReference>
<dbReference type="OrthoDB" id="2281723at2759"/>
<sequence>MEEDPSQPLDDKNDFFLYTHDQFLTLRKATIATSMIALTASVIVVTSFLYLWWMDRKRANRISLRCVVIACAANGVDSIMNLSMSFVQGPQLFCRAGGLISNISRLISASFLAIVGINLVLIFVINVKRRDLLEYFYYPCALFYVSVCSAVSIYKVVVAETITHSHDTCWYLNYIIERSYAVFSWMWYYGFLFFINILAGISSAIALYKLIHEQRALRKNVDHTAYMGGASTNQAEPRFQRRQSAVLSKVITRCIIYPLIPLIVNIWGFVIQLTMTINKTPPSFTLAMFDTIFACLDGFFVLLVFFTDPALTAFLDDRMQYWRKVYVEEFRLVEIRNDSSNEKERKEEKSHTLYIMPPLDRAHEGLPDWSAAIIHANATSRYSGKAHNNVPMRRIVIPPSSLAQLSSHYNIRQLSFCTLPTTSDTIETAADGQQQQQPSPSVYASSTANLTNNESPTHFPSEESIIHVVFIPYRSALWARICHHFLSRYGFALFTPVSSRSVPRSSSTIELRSYAQPPPQDISTNEPSNDPQEEETKRRYKFTMAEQTCHY</sequence>
<dbReference type="STRING" id="4829.A0A168QRQ8"/>
<evidence type="ECO:0000256" key="5">
    <source>
        <dbReference type="SAM" id="MobiDB-lite"/>
    </source>
</evidence>
<dbReference type="GO" id="GO:0007189">
    <property type="term" value="P:adenylate cyclase-activating G protein-coupled receptor signaling pathway"/>
    <property type="evidence" value="ECO:0007669"/>
    <property type="project" value="TreeGrafter"/>
</dbReference>
<organism evidence="7">
    <name type="scientific">Absidia glauca</name>
    <name type="common">Pin mould</name>
    <dbReference type="NCBI Taxonomy" id="4829"/>
    <lineage>
        <taxon>Eukaryota</taxon>
        <taxon>Fungi</taxon>
        <taxon>Fungi incertae sedis</taxon>
        <taxon>Mucoromycota</taxon>
        <taxon>Mucoromycotina</taxon>
        <taxon>Mucoromycetes</taxon>
        <taxon>Mucorales</taxon>
        <taxon>Cunninghamellaceae</taxon>
        <taxon>Absidia</taxon>
    </lineage>
</organism>
<protein>
    <submittedName>
        <fullName evidence="7">Uncharacterized protein</fullName>
    </submittedName>
</protein>
<feature type="transmembrane region" description="Helical" evidence="6">
    <location>
        <begin position="64"/>
        <end position="86"/>
    </location>
</feature>
<evidence type="ECO:0000256" key="4">
    <source>
        <dbReference type="ARBA" id="ARBA00023136"/>
    </source>
</evidence>
<evidence type="ECO:0000256" key="3">
    <source>
        <dbReference type="ARBA" id="ARBA00022989"/>
    </source>
</evidence>
<feature type="transmembrane region" description="Helical" evidence="6">
    <location>
        <begin position="136"/>
        <end position="157"/>
    </location>
</feature>
<evidence type="ECO:0000256" key="2">
    <source>
        <dbReference type="ARBA" id="ARBA00022692"/>
    </source>
</evidence>
<dbReference type="InParanoid" id="A0A168QRQ8"/>
<dbReference type="Gene3D" id="1.20.1070.10">
    <property type="entry name" value="Rhodopsin 7-helix transmembrane proteins"/>
    <property type="match status" value="1"/>
</dbReference>
<keyword evidence="8" id="KW-1185">Reference proteome</keyword>
<feature type="transmembrane region" description="Helical" evidence="6">
    <location>
        <begin position="291"/>
        <end position="315"/>
    </location>
</feature>
<feature type="transmembrane region" description="Helical" evidence="6">
    <location>
        <begin position="250"/>
        <end position="271"/>
    </location>
</feature>
<feature type="transmembrane region" description="Helical" evidence="6">
    <location>
        <begin position="31"/>
        <end position="52"/>
    </location>
</feature>
<feature type="transmembrane region" description="Helical" evidence="6">
    <location>
        <begin position="187"/>
        <end position="208"/>
    </location>
</feature>
<dbReference type="EMBL" id="LT554468">
    <property type="protein sequence ID" value="SAM05408.1"/>
    <property type="molecule type" value="Genomic_DNA"/>
</dbReference>
<keyword evidence="4 6" id="KW-0472">Membrane</keyword>
<keyword evidence="3 6" id="KW-1133">Transmembrane helix</keyword>
<evidence type="ECO:0000313" key="8">
    <source>
        <dbReference type="Proteomes" id="UP000078561"/>
    </source>
</evidence>
<accession>A0A168QRQ8</accession>
<keyword evidence="2 6" id="KW-0812">Transmembrane</keyword>
<evidence type="ECO:0000313" key="7">
    <source>
        <dbReference type="EMBL" id="SAM05408.1"/>
    </source>
</evidence>
<evidence type="ECO:0000256" key="1">
    <source>
        <dbReference type="ARBA" id="ARBA00004141"/>
    </source>
</evidence>
<evidence type="ECO:0000256" key="6">
    <source>
        <dbReference type="SAM" id="Phobius"/>
    </source>
</evidence>
<feature type="region of interest" description="Disordered" evidence="5">
    <location>
        <begin position="508"/>
        <end position="538"/>
    </location>
</feature>
<name>A0A168QRQ8_ABSGL</name>
<dbReference type="PANTHER" id="PTHR23112">
    <property type="entry name" value="G PROTEIN-COUPLED RECEPTOR 157-RELATED"/>
    <property type="match status" value="1"/>
</dbReference>
<dbReference type="Proteomes" id="UP000078561">
    <property type="component" value="Unassembled WGS sequence"/>
</dbReference>
<gene>
    <name evidence="7" type="primary">ABSGL_11283.1 scaffold 12295</name>
</gene>
<dbReference type="GO" id="GO:0005886">
    <property type="term" value="C:plasma membrane"/>
    <property type="evidence" value="ECO:0007669"/>
    <property type="project" value="TreeGrafter"/>
</dbReference>
<proteinExistence type="predicted"/>